<keyword evidence="5" id="KW-0560">Oxidoreductase</keyword>
<dbReference type="PROSITE" id="PS00542">
    <property type="entry name" value="COMPLEX1_30K"/>
    <property type="match status" value="1"/>
</dbReference>
<keyword evidence="3" id="KW-1278">Translocase</keyword>
<gene>
    <name evidence="5" type="primary">nad9</name>
</gene>
<keyword evidence="5" id="KW-0496">Mitochondrion</keyword>
<dbReference type="Gene3D" id="3.30.460.80">
    <property type="entry name" value="NADH:ubiquinone oxidoreductase, 30kDa subunit"/>
    <property type="match status" value="1"/>
</dbReference>
<dbReference type="GO" id="GO:0008137">
    <property type="term" value="F:NADH dehydrogenase (ubiquinone) activity"/>
    <property type="evidence" value="ECO:0007669"/>
    <property type="project" value="InterPro"/>
</dbReference>
<evidence type="ECO:0000256" key="1">
    <source>
        <dbReference type="ARBA" id="ARBA00007569"/>
    </source>
</evidence>
<dbReference type="InterPro" id="IPR037232">
    <property type="entry name" value="NADH_quin_OxRdtase_su_C/D-like"/>
</dbReference>
<evidence type="ECO:0000313" key="5">
    <source>
        <dbReference type="EMBL" id="ADV41831.1"/>
    </source>
</evidence>
<dbReference type="HAMAP" id="MF_01357">
    <property type="entry name" value="NDH1_NuoC"/>
    <property type="match status" value="1"/>
</dbReference>
<reference evidence="5" key="1">
    <citation type="submission" date="2011-01" db="EMBL/GenBank/DDBJ databases">
        <authorList>
            <person name="Burger G."/>
        </authorList>
    </citation>
    <scope>NUCLEOTIDE SEQUENCE</scope>
</reference>
<dbReference type="SUPFAM" id="SSF143243">
    <property type="entry name" value="Nqo5-like"/>
    <property type="match status" value="1"/>
</dbReference>
<dbReference type="NCBIfam" id="TIGR01961">
    <property type="entry name" value="NuoC_fam"/>
    <property type="match status" value="1"/>
</dbReference>
<proteinExistence type="inferred from homology"/>
<name>E9NZY4_BIGNA</name>
<dbReference type="InterPro" id="IPR010218">
    <property type="entry name" value="NADH_DH_suC"/>
</dbReference>
<feature type="domain" description="NADH:ubiquinone oxidoreductase 30kDa subunit" evidence="4">
    <location>
        <begin position="32"/>
        <end position="151"/>
    </location>
</feature>
<dbReference type="GO" id="GO:0016651">
    <property type="term" value="F:oxidoreductase activity, acting on NAD(P)H"/>
    <property type="evidence" value="ECO:0007669"/>
    <property type="project" value="InterPro"/>
</dbReference>
<dbReference type="InterPro" id="IPR001268">
    <property type="entry name" value="NADH_UbQ_OxRdtase_30kDa_su"/>
</dbReference>
<dbReference type="PANTHER" id="PTHR10884:SF14">
    <property type="entry name" value="NADH DEHYDROGENASE [UBIQUINONE] IRON-SULFUR PROTEIN 3, MITOCHONDRIAL"/>
    <property type="match status" value="1"/>
</dbReference>
<geneLocation type="mitochondrion" evidence="5"/>
<accession>E9NZY4</accession>
<evidence type="ECO:0000259" key="4">
    <source>
        <dbReference type="Pfam" id="PF00329"/>
    </source>
</evidence>
<dbReference type="EMBL" id="HQ840955">
    <property type="protein sequence ID" value="ADV41831.1"/>
    <property type="molecule type" value="Genomic_DNA"/>
</dbReference>
<evidence type="ECO:0000256" key="3">
    <source>
        <dbReference type="RuleBase" id="RU003456"/>
    </source>
</evidence>
<evidence type="ECO:0000256" key="2">
    <source>
        <dbReference type="ARBA" id="ARBA00022448"/>
    </source>
</evidence>
<comment type="similarity">
    <text evidence="1 3">Belongs to the complex I 30 kDa subunit family.</text>
</comment>
<reference evidence="5" key="2">
    <citation type="submission" date="2011-01" db="EMBL/GenBank/DDBJ databases">
        <authorList>
            <person name="McFadden G."/>
        </authorList>
    </citation>
    <scope>NUCLEOTIDE SEQUENCE</scope>
</reference>
<dbReference type="NCBIfam" id="NF004733">
    <property type="entry name" value="PRK06074.1-5"/>
    <property type="match status" value="1"/>
</dbReference>
<keyword evidence="2 3" id="KW-0813">Transport</keyword>
<organism evidence="5">
    <name type="scientific">Bigelowiella natans</name>
    <name type="common">Pedinomonas minutissima</name>
    <name type="synonym">Chlorarachnion sp. (strain CCMP621)</name>
    <dbReference type="NCBI Taxonomy" id="227086"/>
    <lineage>
        <taxon>Eukaryota</taxon>
        <taxon>Sar</taxon>
        <taxon>Rhizaria</taxon>
        <taxon>Cercozoa</taxon>
        <taxon>Chlorarachniophyceae</taxon>
        <taxon>Bigelowiella</taxon>
    </lineage>
</organism>
<protein>
    <submittedName>
        <fullName evidence="5">NADH dehydrogenase subunit 9</fullName>
        <ecNumber evidence="5">1.6.5.3</ecNumber>
    </submittedName>
</protein>
<dbReference type="AlphaFoldDB" id="E9NZY4"/>
<keyword evidence="3" id="KW-0520">NAD</keyword>
<dbReference type="EC" id="1.6.5.3" evidence="5"/>
<dbReference type="Pfam" id="PF00329">
    <property type="entry name" value="Complex1_30kDa"/>
    <property type="match status" value="1"/>
</dbReference>
<sequence length="185" mass="21018">MLLKKYCDQLQTSLSLSLTEVSAKGWDLRAHTTASNLVGVLFFIKSSTSSLFNSLSDIAASDFPDKAERFELSYNLLSTKYGSRLLLKLTVGEGDVVPSITTLFPGANWMEREAWDLLGVFFNGHPDLRRILTDYGFEGHPLRKDFPLTGYLEARYDVARARIVYEPVELAQEYRDFSFKSPWKT</sequence>
<dbReference type="InterPro" id="IPR020396">
    <property type="entry name" value="NADH_UbQ_OxRdtase_CS"/>
</dbReference>
<dbReference type="PANTHER" id="PTHR10884">
    <property type="entry name" value="NADH DEHYDROGENASE UBIQUINONE IRON-SULFUR PROTEIN 3"/>
    <property type="match status" value="1"/>
</dbReference>